<dbReference type="EMBL" id="GBXM01073401">
    <property type="protein sequence ID" value="JAH35176.1"/>
    <property type="molecule type" value="Transcribed_RNA"/>
</dbReference>
<accession>A0A0E9S1K0</accession>
<protein>
    <submittedName>
        <fullName evidence="1">Uncharacterized protein</fullName>
    </submittedName>
</protein>
<name>A0A0E9S1K0_ANGAN</name>
<reference evidence="1" key="2">
    <citation type="journal article" date="2015" name="Fish Shellfish Immunol.">
        <title>Early steps in the European eel (Anguilla anguilla)-Vibrio vulnificus interaction in the gills: Role of the RtxA13 toxin.</title>
        <authorList>
            <person name="Callol A."/>
            <person name="Pajuelo D."/>
            <person name="Ebbesson L."/>
            <person name="Teles M."/>
            <person name="MacKenzie S."/>
            <person name="Amaro C."/>
        </authorList>
    </citation>
    <scope>NUCLEOTIDE SEQUENCE</scope>
</reference>
<evidence type="ECO:0000313" key="1">
    <source>
        <dbReference type="EMBL" id="JAH35176.1"/>
    </source>
</evidence>
<proteinExistence type="predicted"/>
<sequence>MVVLRNCIFDIVVLYRLLMKLKQRVSVFNSYFGCSSTECLSLVISARRRADH</sequence>
<reference evidence="1" key="1">
    <citation type="submission" date="2014-11" db="EMBL/GenBank/DDBJ databases">
        <authorList>
            <person name="Amaro Gonzalez C."/>
        </authorList>
    </citation>
    <scope>NUCLEOTIDE SEQUENCE</scope>
</reference>
<dbReference type="AlphaFoldDB" id="A0A0E9S1K0"/>
<organism evidence="1">
    <name type="scientific">Anguilla anguilla</name>
    <name type="common">European freshwater eel</name>
    <name type="synonym">Muraena anguilla</name>
    <dbReference type="NCBI Taxonomy" id="7936"/>
    <lineage>
        <taxon>Eukaryota</taxon>
        <taxon>Metazoa</taxon>
        <taxon>Chordata</taxon>
        <taxon>Craniata</taxon>
        <taxon>Vertebrata</taxon>
        <taxon>Euteleostomi</taxon>
        <taxon>Actinopterygii</taxon>
        <taxon>Neopterygii</taxon>
        <taxon>Teleostei</taxon>
        <taxon>Anguilliformes</taxon>
        <taxon>Anguillidae</taxon>
        <taxon>Anguilla</taxon>
    </lineage>
</organism>